<accession>A0ABS9EP44</accession>
<feature type="domain" description="CBS" evidence="3">
    <location>
        <begin position="7"/>
        <end position="68"/>
    </location>
</feature>
<dbReference type="Pfam" id="PF00571">
    <property type="entry name" value="CBS"/>
    <property type="match status" value="2"/>
</dbReference>
<evidence type="ECO:0000313" key="5">
    <source>
        <dbReference type="Proteomes" id="UP001200430"/>
    </source>
</evidence>
<evidence type="ECO:0000313" key="4">
    <source>
        <dbReference type="EMBL" id="MCF4142954.1"/>
    </source>
</evidence>
<reference evidence="4 5" key="1">
    <citation type="submission" date="2022-01" db="EMBL/GenBank/DDBJ databases">
        <title>Dethiosulfovibrio faecalis sp. nov., a novel proteolytic, non-sulfur-reducing bacterium isolated from a marine aquaculture solid waste bioreactor.</title>
        <authorList>
            <person name="Grabowski S."/>
            <person name="Apolinario E."/>
            <person name="Schneider N."/>
            <person name="Marshall C.W."/>
            <person name="Sowers K.R."/>
        </authorList>
    </citation>
    <scope>NUCLEOTIDE SEQUENCE [LARGE SCALE GENOMIC DNA]</scope>
    <source>
        <strain evidence="4 5">DSM 12537</strain>
    </source>
</reference>
<evidence type="ECO:0000256" key="2">
    <source>
        <dbReference type="PROSITE-ProRule" id="PRU00703"/>
    </source>
</evidence>
<dbReference type="InterPro" id="IPR051257">
    <property type="entry name" value="Diverse_CBS-Domain"/>
</dbReference>
<dbReference type="InterPro" id="IPR046342">
    <property type="entry name" value="CBS_dom_sf"/>
</dbReference>
<dbReference type="SUPFAM" id="SSF54631">
    <property type="entry name" value="CBS-domain pair"/>
    <property type="match status" value="1"/>
</dbReference>
<gene>
    <name evidence="4" type="ORF">L2W38_08985</name>
</gene>
<dbReference type="RefSeq" id="WP_236099667.1">
    <property type="nucleotide sequence ID" value="NZ_JAKGUD010000009.1"/>
</dbReference>
<evidence type="ECO:0000259" key="3">
    <source>
        <dbReference type="PROSITE" id="PS51371"/>
    </source>
</evidence>
<dbReference type="Gene3D" id="3.10.580.10">
    <property type="entry name" value="CBS-domain"/>
    <property type="match status" value="1"/>
</dbReference>
<keyword evidence="5" id="KW-1185">Reference proteome</keyword>
<proteinExistence type="predicted"/>
<name>A0ABS9EP44_9BACT</name>
<dbReference type="Proteomes" id="UP001200430">
    <property type="component" value="Unassembled WGS sequence"/>
</dbReference>
<dbReference type="PANTHER" id="PTHR43080:SF2">
    <property type="entry name" value="CBS DOMAIN-CONTAINING PROTEIN"/>
    <property type="match status" value="1"/>
</dbReference>
<dbReference type="SMART" id="SM00116">
    <property type="entry name" value="CBS"/>
    <property type="match status" value="2"/>
</dbReference>
<protein>
    <submittedName>
        <fullName evidence="4">CBS domain-containing protein</fullName>
    </submittedName>
</protein>
<evidence type="ECO:0000256" key="1">
    <source>
        <dbReference type="ARBA" id="ARBA00023122"/>
    </source>
</evidence>
<sequence length="159" mass="17898">MKVGELVDRDLTALSGDCPVSEAIEILYHHNASGLPVLDEDNRVIGFISEKDIIKAALPGYAHMLHDSSFLPDYGQFSSRLRDIADDPVSKYMKENVITFNEDDSDFYVANRVIKENIKIAPVLRDGQLIGIVSRSHLVRHLLLHPEEIEDALEDDSRK</sequence>
<organism evidence="4 5">
    <name type="scientific">Dethiosulfovibrio marinus</name>
    <dbReference type="NCBI Taxonomy" id="133532"/>
    <lineage>
        <taxon>Bacteria</taxon>
        <taxon>Thermotogati</taxon>
        <taxon>Synergistota</taxon>
        <taxon>Synergistia</taxon>
        <taxon>Synergistales</taxon>
        <taxon>Dethiosulfovibrionaceae</taxon>
        <taxon>Dethiosulfovibrio</taxon>
    </lineage>
</organism>
<dbReference type="PROSITE" id="PS51371">
    <property type="entry name" value="CBS"/>
    <property type="match status" value="2"/>
</dbReference>
<comment type="caution">
    <text evidence="4">The sequence shown here is derived from an EMBL/GenBank/DDBJ whole genome shotgun (WGS) entry which is preliminary data.</text>
</comment>
<dbReference type="PANTHER" id="PTHR43080">
    <property type="entry name" value="CBS DOMAIN-CONTAINING PROTEIN CBSX3, MITOCHONDRIAL"/>
    <property type="match status" value="1"/>
</dbReference>
<dbReference type="EMBL" id="JAKGUD010000009">
    <property type="protein sequence ID" value="MCF4142954.1"/>
    <property type="molecule type" value="Genomic_DNA"/>
</dbReference>
<dbReference type="InterPro" id="IPR000644">
    <property type="entry name" value="CBS_dom"/>
</dbReference>
<feature type="domain" description="CBS" evidence="3">
    <location>
        <begin position="93"/>
        <end position="149"/>
    </location>
</feature>
<keyword evidence="1 2" id="KW-0129">CBS domain</keyword>